<dbReference type="InterPro" id="IPR015943">
    <property type="entry name" value="WD40/YVTN_repeat-like_dom_sf"/>
</dbReference>
<evidence type="ECO:0000313" key="8">
    <source>
        <dbReference type="Proteomes" id="UP000015354"/>
    </source>
</evidence>
<dbReference type="InterPro" id="IPR001680">
    <property type="entry name" value="WD40_rpt"/>
</dbReference>
<evidence type="ECO:0000256" key="2">
    <source>
        <dbReference type="ARBA" id="ARBA00022574"/>
    </source>
</evidence>
<dbReference type="PROSITE" id="PS50294">
    <property type="entry name" value="WD_REPEATS_REGION"/>
    <property type="match status" value="1"/>
</dbReference>
<dbReference type="AlphaFoldDB" id="S9TKT0"/>
<keyword evidence="4" id="KW-0687">Ribonucleoprotein</keyword>
<sequence>MLTTFSWVPKGAMRPMPILSTESAEQAREKLYRMNPEYTQQQQEAQAAEGQPGANDSEEEDDTNDALRDIAGGGAGAIVDQVEEEDEEELDDVRFKDTDLVFAVASADPQEPRLEVYTYDEPEDNVFLHHDAGLAAFPLCSAWLTDGAVSMLAIGTMLPFIEVWALDVMDSVSPAIVLGGCAKLEHNYSKKTLRQNLLPHSHTEAVLSVRWNAVAQNIVASGSADHTIKLWDLNQPEQCLGTYREAEKVQSLDWRPTEPNHLLSGGFDGVMLLRDCRAPTQSAQRYSLPDVIEHVEFMPGADPVLASTSSGVVAAFDARQGASAAPLWQLAQPHRQGEVTFNCSRQLSGAPRHRRQGRRDRLVGRALGRWRRGAAEDRAAGVRHRGGARRQLPPQRAAHLGRVRSLRPAPRVHTHGRRAAGLCSAGGLRRAFQTAKQEEDTEEETQPPHVTK</sequence>
<accession>S9TKT0</accession>
<dbReference type="InterPro" id="IPR044285">
    <property type="entry name" value="PWP1"/>
</dbReference>
<dbReference type="PANTHER" id="PTHR14091:SF0">
    <property type="entry name" value="PERIODIC TRYPTOPHAN PROTEIN 1 HOMOLOG"/>
    <property type="match status" value="1"/>
</dbReference>
<gene>
    <name evidence="7" type="ORF">STCU_09764</name>
</gene>
<feature type="region of interest" description="Disordered" evidence="6">
    <location>
        <begin position="373"/>
        <end position="452"/>
    </location>
</feature>
<dbReference type="Proteomes" id="UP000015354">
    <property type="component" value="Unassembled WGS sequence"/>
</dbReference>
<dbReference type="Gene3D" id="2.130.10.10">
    <property type="entry name" value="YVTN repeat-like/Quinoprotein amine dehydrogenase"/>
    <property type="match status" value="1"/>
</dbReference>
<dbReference type="SUPFAM" id="SSF50978">
    <property type="entry name" value="WD40 repeat-like"/>
    <property type="match status" value="1"/>
</dbReference>
<evidence type="ECO:0000256" key="1">
    <source>
        <dbReference type="ARBA" id="ARBA00022553"/>
    </source>
</evidence>
<evidence type="ECO:0000256" key="6">
    <source>
        <dbReference type="SAM" id="MobiDB-lite"/>
    </source>
</evidence>
<dbReference type="Pfam" id="PF00400">
    <property type="entry name" value="WD40"/>
    <property type="match status" value="1"/>
</dbReference>
<keyword evidence="8" id="KW-1185">Reference proteome</keyword>
<dbReference type="SMART" id="SM00320">
    <property type="entry name" value="WD40"/>
    <property type="match status" value="2"/>
</dbReference>
<dbReference type="OrthoDB" id="270624at2759"/>
<dbReference type="GO" id="GO:0005840">
    <property type="term" value="C:ribosome"/>
    <property type="evidence" value="ECO:0007669"/>
    <property type="project" value="UniProtKB-KW"/>
</dbReference>
<feature type="compositionally biased region" description="Basic residues" evidence="6">
    <location>
        <begin position="399"/>
        <end position="418"/>
    </location>
</feature>
<keyword evidence="3" id="KW-0677">Repeat</keyword>
<dbReference type="PROSITE" id="PS50082">
    <property type="entry name" value="WD_REPEATS_2"/>
    <property type="match status" value="1"/>
</dbReference>
<reference evidence="7 8" key="1">
    <citation type="journal article" date="2013" name="PLoS ONE">
        <title>Predicting the Proteins of Angomonas deanei, Strigomonas culicis and Their Respective Endosymbionts Reveals New Aspects of the Trypanosomatidae Family.</title>
        <authorList>
            <person name="Motta M.C."/>
            <person name="Martins A.C."/>
            <person name="de Souza S.S."/>
            <person name="Catta-Preta C.M."/>
            <person name="Silva R."/>
            <person name="Klein C.C."/>
            <person name="de Almeida L.G."/>
            <person name="de Lima Cunha O."/>
            <person name="Ciapina L.P."/>
            <person name="Brocchi M."/>
            <person name="Colabardini A.C."/>
            <person name="de Araujo Lima B."/>
            <person name="Machado C.R."/>
            <person name="de Almeida Soares C.M."/>
            <person name="Probst C.M."/>
            <person name="de Menezes C.B."/>
            <person name="Thompson C.E."/>
            <person name="Bartholomeu D.C."/>
            <person name="Gradia D.F."/>
            <person name="Pavoni D.P."/>
            <person name="Grisard E.C."/>
            <person name="Fantinatti-Garboggini F."/>
            <person name="Marchini F.K."/>
            <person name="Rodrigues-Luiz G.F."/>
            <person name="Wagner G."/>
            <person name="Goldman G.H."/>
            <person name="Fietto J.L."/>
            <person name="Elias M.C."/>
            <person name="Goldman M.H."/>
            <person name="Sagot M.F."/>
            <person name="Pereira M."/>
            <person name="Stoco P.H."/>
            <person name="de Mendonca-Neto R.P."/>
            <person name="Teixeira S.M."/>
            <person name="Maciel T.E."/>
            <person name="de Oliveira Mendes T.A."/>
            <person name="Urmenyi T.P."/>
            <person name="de Souza W."/>
            <person name="Schenkman S."/>
            <person name="de Vasconcelos A.T."/>
        </authorList>
    </citation>
    <scope>NUCLEOTIDE SEQUENCE [LARGE SCALE GENOMIC DNA]</scope>
</reference>
<protein>
    <submittedName>
        <fullName evidence="7">Periodic tryptophan protein 1</fullName>
    </submittedName>
</protein>
<evidence type="ECO:0000256" key="5">
    <source>
        <dbReference type="PROSITE-ProRule" id="PRU00221"/>
    </source>
</evidence>
<evidence type="ECO:0000256" key="4">
    <source>
        <dbReference type="ARBA" id="ARBA00022980"/>
    </source>
</evidence>
<dbReference type="InterPro" id="IPR036322">
    <property type="entry name" value="WD40_repeat_dom_sf"/>
</dbReference>
<dbReference type="GO" id="GO:0005634">
    <property type="term" value="C:nucleus"/>
    <property type="evidence" value="ECO:0007669"/>
    <property type="project" value="TreeGrafter"/>
</dbReference>
<feature type="region of interest" description="Disordered" evidence="6">
    <location>
        <begin position="18"/>
        <end position="71"/>
    </location>
</feature>
<dbReference type="GO" id="GO:0006364">
    <property type="term" value="P:rRNA processing"/>
    <property type="evidence" value="ECO:0007669"/>
    <property type="project" value="InterPro"/>
</dbReference>
<keyword evidence="2 5" id="KW-0853">WD repeat</keyword>
<comment type="caution">
    <text evidence="7">The sequence shown here is derived from an EMBL/GenBank/DDBJ whole genome shotgun (WGS) entry which is preliminary data.</text>
</comment>
<feature type="compositionally biased region" description="Low complexity" evidence="6">
    <location>
        <begin position="40"/>
        <end position="54"/>
    </location>
</feature>
<feature type="repeat" description="WD" evidence="5">
    <location>
        <begin position="199"/>
        <end position="234"/>
    </location>
</feature>
<name>S9TKT0_9TRYP</name>
<proteinExistence type="predicted"/>
<dbReference type="PANTHER" id="PTHR14091">
    <property type="entry name" value="PERIODIC TRYPTOPHAN PROTEIN 1"/>
    <property type="match status" value="1"/>
</dbReference>
<evidence type="ECO:0000256" key="3">
    <source>
        <dbReference type="ARBA" id="ARBA00022737"/>
    </source>
</evidence>
<dbReference type="PROSITE" id="PS00678">
    <property type="entry name" value="WD_REPEATS_1"/>
    <property type="match status" value="1"/>
</dbReference>
<keyword evidence="1" id="KW-0597">Phosphoprotein</keyword>
<dbReference type="EMBL" id="ATMH01009764">
    <property type="protein sequence ID" value="EPY18812.1"/>
    <property type="molecule type" value="Genomic_DNA"/>
</dbReference>
<dbReference type="InterPro" id="IPR019775">
    <property type="entry name" value="WD40_repeat_CS"/>
</dbReference>
<evidence type="ECO:0000313" key="7">
    <source>
        <dbReference type="EMBL" id="EPY18812.1"/>
    </source>
</evidence>
<keyword evidence="4" id="KW-0689">Ribosomal protein</keyword>
<organism evidence="7 8">
    <name type="scientific">Strigomonas culicis</name>
    <dbReference type="NCBI Taxonomy" id="28005"/>
    <lineage>
        <taxon>Eukaryota</taxon>
        <taxon>Discoba</taxon>
        <taxon>Euglenozoa</taxon>
        <taxon>Kinetoplastea</taxon>
        <taxon>Metakinetoplastina</taxon>
        <taxon>Trypanosomatida</taxon>
        <taxon>Trypanosomatidae</taxon>
        <taxon>Strigomonadinae</taxon>
        <taxon>Strigomonas</taxon>
    </lineage>
</organism>